<dbReference type="InterPro" id="IPR013324">
    <property type="entry name" value="RNA_pol_sigma_r3/r4-like"/>
</dbReference>
<dbReference type="Gene3D" id="1.10.1740.10">
    <property type="match status" value="1"/>
</dbReference>
<accession>A0ABS4ZAC5</accession>
<dbReference type="Gene3D" id="1.10.10.10">
    <property type="entry name" value="Winged helix-like DNA-binding domain superfamily/Winged helix DNA-binding domain"/>
    <property type="match status" value="1"/>
</dbReference>
<keyword evidence="3" id="KW-0731">Sigma factor</keyword>
<evidence type="ECO:0000313" key="8">
    <source>
        <dbReference type="EMBL" id="MBP2418008.1"/>
    </source>
</evidence>
<evidence type="ECO:0000313" key="9">
    <source>
        <dbReference type="Proteomes" id="UP000758168"/>
    </source>
</evidence>
<proteinExistence type="inferred from homology"/>
<dbReference type="InterPro" id="IPR013249">
    <property type="entry name" value="RNA_pol_sigma70_r4_t2"/>
</dbReference>
<feature type="domain" description="RNA polymerase sigma-70 region 2" evidence="6">
    <location>
        <begin position="28"/>
        <end position="86"/>
    </location>
</feature>
<dbReference type="InterPro" id="IPR036388">
    <property type="entry name" value="WH-like_DNA-bd_sf"/>
</dbReference>
<protein>
    <submittedName>
        <fullName evidence="8">RNA polymerase sigma-70 factor (ECF subfamily)</fullName>
    </submittedName>
</protein>
<organism evidence="8 9">
    <name type="scientific">Microlunatus capsulatus</name>
    <dbReference type="NCBI Taxonomy" id="99117"/>
    <lineage>
        <taxon>Bacteria</taxon>
        <taxon>Bacillati</taxon>
        <taxon>Actinomycetota</taxon>
        <taxon>Actinomycetes</taxon>
        <taxon>Propionibacteriales</taxon>
        <taxon>Propionibacteriaceae</taxon>
        <taxon>Microlunatus</taxon>
    </lineage>
</organism>
<evidence type="ECO:0000256" key="3">
    <source>
        <dbReference type="ARBA" id="ARBA00023082"/>
    </source>
</evidence>
<evidence type="ECO:0000256" key="4">
    <source>
        <dbReference type="ARBA" id="ARBA00023163"/>
    </source>
</evidence>
<feature type="domain" description="RNA polymerase sigma factor 70 region 4 type 2" evidence="7">
    <location>
        <begin position="115"/>
        <end position="160"/>
    </location>
</feature>
<dbReference type="PANTHER" id="PTHR43133">
    <property type="entry name" value="RNA POLYMERASE ECF-TYPE SIGMA FACTO"/>
    <property type="match status" value="1"/>
</dbReference>
<dbReference type="EMBL" id="JAGIOB010000001">
    <property type="protein sequence ID" value="MBP2418008.1"/>
    <property type="molecule type" value="Genomic_DNA"/>
</dbReference>
<dbReference type="RefSeq" id="WP_210057185.1">
    <property type="nucleotide sequence ID" value="NZ_BAAAMH010000010.1"/>
</dbReference>
<dbReference type="PANTHER" id="PTHR43133:SF62">
    <property type="entry name" value="RNA POLYMERASE SIGMA FACTOR SIGZ"/>
    <property type="match status" value="1"/>
</dbReference>
<evidence type="ECO:0000256" key="1">
    <source>
        <dbReference type="ARBA" id="ARBA00010641"/>
    </source>
</evidence>
<keyword evidence="2" id="KW-0805">Transcription regulation</keyword>
<dbReference type="InterPro" id="IPR039425">
    <property type="entry name" value="RNA_pol_sigma-70-like"/>
</dbReference>
<sequence length="172" mass="18691">MVTQHEDDRGTGARDSRAGDEAALTQAYDRWSPLVYSLALSSLDSEAGAESVTRRVFAQLWAAQDRLAEASESLSSWLVELTHRSIAEQEGGTPATPARPAAADLTGRLLVADGVSHLDTEPQQVLRMALYGELTSAQIAERLGLPSGTVRSHLRRSLLTLRERLEVQPRAC</sequence>
<evidence type="ECO:0000259" key="7">
    <source>
        <dbReference type="Pfam" id="PF08281"/>
    </source>
</evidence>
<dbReference type="SUPFAM" id="SSF88659">
    <property type="entry name" value="Sigma3 and sigma4 domains of RNA polymerase sigma factors"/>
    <property type="match status" value="1"/>
</dbReference>
<comment type="caution">
    <text evidence="8">The sequence shown here is derived from an EMBL/GenBank/DDBJ whole genome shotgun (WGS) entry which is preliminary data.</text>
</comment>
<dbReference type="Pfam" id="PF08281">
    <property type="entry name" value="Sigma70_r4_2"/>
    <property type="match status" value="1"/>
</dbReference>
<dbReference type="InterPro" id="IPR013325">
    <property type="entry name" value="RNA_pol_sigma_r2"/>
</dbReference>
<keyword evidence="4" id="KW-0804">Transcription</keyword>
<evidence type="ECO:0000256" key="2">
    <source>
        <dbReference type="ARBA" id="ARBA00023015"/>
    </source>
</evidence>
<feature type="region of interest" description="Disordered" evidence="5">
    <location>
        <begin position="1"/>
        <end position="21"/>
    </location>
</feature>
<dbReference type="Proteomes" id="UP000758168">
    <property type="component" value="Unassembled WGS sequence"/>
</dbReference>
<dbReference type="Pfam" id="PF04542">
    <property type="entry name" value="Sigma70_r2"/>
    <property type="match status" value="1"/>
</dbReference>
<feature type="compositionally biased region" description="Basic and acidic residues" evidence="5">
    <location>
        <begin position="1"/>
        <end position="20"/>
    </location>
</feature>
<name>A0ABS4ZAC5_9ACTN</name>
<gene>
    <name evidence="8" type="ORF">JOF54_002930</name>
</gene>
<comment type="similarity">
    <text evidence="1">Belongs to the sigma-70 factor family. ECF subfamily.</text>
</comment>
<dbReference type="SUPFAM" id="SSF88946">
    <property type="entry name" value="Sigma2 domain of RNA polymerase sigma factors"/>
    <property type="match status" value="1"/>
</dbReference>
<reference evidence="8 9" key="1">
    <citation type="submission" date="2021-03" db="EMBL/GenBank/DDBJ databases">
        <title>Sequencing the genomes of 1000 actinobacteria strains.</title>
        <authorList>
            <person name="Klenk H.-P."/>
        </authorList>
    </citation>
    <scope>NUCLEOTIDE SEQUENCE [LARGE SCALE GENOMIC DNA]</scope>
    <source>
        <strain evidence="8 9">DSM 12936</strain>
    </source>
</reference>
<evidence type="ECO:0000259" key="6">
    <source>
        <dbReference type="Pfam" id="PF04542"/>
    </source>
</evidence>
<keyword evidence="9" id="KW-1185">Reference proteome</keyword>
<dbReference type="InterPro" id="IPR007627">
    <property type="entry name" value="RNA_pol_sigma70_r2"/>
</dbReference>
<evidence type="ECO:0000256" key="5">
    <source>
        <dbReference type="SAM" id="MobiDB-lite"/>
    </source>
</evidence>